<dbReference type="GO" id="GO:0005634">
    <property type="term" value="C:nucleus"/>
    <property type="evidence" value="ECO:0007669"/>
    <property type="project" value="UniProtKB-SubCell"/>
</dbReference>
<dbReference type="GO" id="GO:0003677">
    <property type="term" value="F:DNA binding"/>
    <property type="evidence" value="ECO:0007669"/>
    <property type="project" value="InterPro"/>
</dbReference>
<feature type="compositionally biased region" description="Polar residues" evidence="6">
    <location>
        <begin position="200"/>
        <end position="217"/>
    </location>
</feature>
<name>A0A8H4ZJU4_9HYPO</name>
<evidence type="ECO:0000256" key="2">
    <source>
        <dbReference type="ARBA" id="ARBA00022723"/>
    </source>
</evidence>
<feature type="compositionally biased region" description="Low complexity" evidence="6">
    <location>
        <begin position="566"/>
        <end position="580"/>
    </location>
</feature>
<dbReference type="GO" id="GO:0000981">
    <property type="term" value="F:DNA-binding transcription factor activity, RNA polymerase II-specific"/>
    <property type="evidence" value="ECO:0007669"/>
    <property type="project" value="InterPro"/>
</dbReference>
<dbReference type="CDD" id="cd12148">
    <property type="entry name" value="fungal_TF_MHR"/>
    <property type="match status" value="1"/>
</dbReference>
<proteinExistence type="predicted"/>
<evidence type="ECO:0000313" key="8">
    <source>
        <dbReference type="EMBL" id="KAF5247577.1"/>
    </source>
</evidence>
<dbReference type="Proteomes" id="UP000573603">
    <property type="component" value="Unassembled WGS sequence"/>
</dbReference>
<feature type="region of interest" description="Disordered" evidence="6">
    <location>
        <begin position="563"/>
        <end position="594"/>
    </location>
</feature>
<reference evidence="8 9" key="1">
    <citation type="journal article" date="2020" name="BMC Genomics">
        <title>Correction to: Identification and distribution of gene clusters required for synthesis of sphingolipid metabolism inhibitors in diverse species of the filamentous fungus Fusarium.</title>
        <authorList>
            <person name="Kim H.S."/>
            <person name="Lohmar J.M."/>
            <person name="Busman M."/>
            <person name="Brown D.W."/>
            <person name="Naumann T.A."/>
            <person name="Divon H.H."/>
            <person name="Lysoe E."/>
            <person name="Uhlig S."/>
            <person name="Proctor R.H."/>
        </authorList>
    </citation>
    <scope>NUCLEOTIDE SEQUENCE [LARGE SCALE GENOMIC DNA]</scope>
    <source>
        <strain evidence="8 9">NRRL 25214</strain>
    </source>
</reference>
<dbReference type="EMBL" id="JABEVY010000138">
    <property type="protein sequence ID" value="KAF5247577.1"/>
    <property type="molecule type" value="Genomic_DNA"/>
</dbReference>
<dbReference type="AlphaFoldDB" id="A0A8H4ZJU4"/>
<comment type="caution">
    <text evidence="8">The sequence shown here is derived from an EMBL/GenBank/DDBJ whole genome shotgun (WGS) entry which is preliminary data.</text>
</comment>
<dbReference type="GO" id="GO:0008270">
    <property type="term" value="F:zinc ion binding"/>
    <property type="evidence" value="ECO:0007669"/>
    <property type="project" value="InterPro"/>
</dbReference>
<dbReference type="InterPro" id="IPR050815">
    <property type="entry name" value="TF_fung"/>
</dbReference>
<dbReference type="InterPro" id="IPR007219">
    <property type="entry name" value="XnlR_reg_dom"/>
</dbReference>
<evidence type="ECO:0000256" key="4">
    <source>
        <dbReference type="ARBA" id="ARBA00023163"/>
    </source>
</evidence>
<evidence type="ECO:0000256" key="6">
    <source>
        <dbReference type="SAM" id="MobiDB-lite"/>
    </source>
</evidence>
<keyword evidence="5" id="KW-0539">Nucleus</keyword>
<dbReference type="Pfam" id="PF04082">
    <property type="entry name" value="Fungal_trans"/>
    <property type="match status" value="1"/>
</dbReference>
<feature type="region of interest" description="Disordered" evidence="6">
    <location>
        <begin position="200"/>
        <end position="223"/>
    </location>
</feature>
<evidence type="ECO:0000313" key="9">
    <source>
        <dbReference type="Proteomes" id="UP000573603"/>
    </source>
</evidence>
<keyword evidence="4" id="KW-0804">Transcription</keyword>
<protein>
    <recommendedName>
        <fullName evidence="7">Xylanolytic transcriptional activator regulatory domain-containing protein</fullName>
    </recommendedName>
</protein>
<evidence type="ECO:0000256" key="5">
    <source>
        <dbReference type="ARBA" id="ARBA00023242"/>
    </source>
</evidence>
<evidence type="ECO:0000259" key="7">
    <source>
        <dbReference type="Pfam" id="PF04082"/>
    </source>
</evidence>
<dbReference type="PANTHER" id="PTHR47338:SF5">
    <property type="entry name" value="ZN(II)2CYS6 TRANSCRIPTION FACTOR (EUROFUNG)"/>
    <property type="match status" value="1"/>
</dbReference>
<comment type="subcellular location">
    <subcellularLocation>
        <location evidence="1">Nucleus</location>
    </subcellularLocation>
</comment>
<evidence type="ECO:0000256" key="3">
    <source>
        <dbReference type="ARBA" id="ARBA00023015"/>
    </source>
</evidence>
<keyword evidence="3" id="KW-0805">Transcription regulation</keyword>
<gene>
    <name evidence="8" type="ORF">FANTH_6328</name>
</gene>
<evidence type="ECO:0000256" key="1">
    <source>
        <dbReference type="ARBA" id="ARBA00004123"/>
    </source>
</evidence>
<feature type="domain" description="Xylanolytic transcriptional activator regulatory" evidence="7">
    <location>
        <begin position="261"/>
        <end position="431"/>
    </location>
</feature>
<sequence>MGMGGFHIHSRVGLDTPYMGVEFMDHVKVSVGAAKAKGLLACLYDEDRWPSGAAGGLVVADNPEYKAVYLLLTKREYSSFKLPSPLQGANGQACRSELGSLIARYDLHCGEDSVVTSFTRLDDDQAEGPDTWFVYVEPNPPSEWFNRRSTLLAIKVLETGKPPWGSRSECITLPGSVWQEKQRETILPASVIRAHEPVTRASNVGPQGPISASTYESNPGGLERSEGVLKPSDWVFQGTFARTASLAERKPPLDLVVSSTSVFFRHIHPWFPFLDSHFVLNDLADLREPTLLYYAIFGASIPFLYDSRLNNTQSDSFWKYTKRRIFIETSEEPSYAALEAATLLTLDLSGMANGPQVWSRLAVVARLAAQLRTASGRVLRQSVPGCSGDGRLFATRPSAQHRSKLFWAIYALDSFISITTSQPALLTEHIICIFRSTREATWLHEPSPSSVSPFTSYSSAEPAKYSASATFFKLLQLLDISRSYHDLYLNFILLQGDDESGAIRWLESFHSLSQAANNYLETAGGEELSGRAAGAQRLLSIITDLRVPTSDVEDQFRVDPVLSVPSTSEGSASGADGASSPTKNQRAPPWQTEGVVASEDLPFLNEFTHESLYMSDMWFNTPLFATSGYQQFCEDGDQA</sequence>
<dbReference type="GO" id="GO:0006351">
    <property type="term" value="P:DNA-templated transcription"/>
    <property type="evidence" value="ECO:0007669"/>
    <property type="project" value="InterPro"/>
</dbReference>
<keyword evidence="9" id="KW-1185">Reference proteome</keyword>
<dbReference type="PANTHER" id="PTHR47338">
    <property type="entry name" value="ZN(II)2CYS6 TRANSCRIPTION FACTOR (EUROFUNG)-RELATED"/>
    <property type="match status" value="1"/>
</dbReference>
<organism evidence="8 9">
    <name type="scientific">Fusarium anthophilum</name>
    <dbReference type="NCBI Taxonomy" id="48485"/>
    <lineage>
        <taxon>Eukaryota</taxon>
        <taxon>Fungi</taxon>
        <taxon>Dikarya</taxon>
        <taxon>Ascomycota</taxon>
        <taxon>Pezizomycotina</taxon>
        <taxon>Sordariomycetes</taxon>
        <taxon>Hypocreomycetidae</taxon>
        <taxon>Hypocreales</taxon>
        <taxon>Nectriaceae</taxon>
        <taxon>Fusarium</taxon>
        <taxon>Fusarium fujikuroi species complex</taxon>
    </lineage>
</organism>
<keyword evidence="2" id="KW-0479">Metal-binding</keyword>
<accession>A0A8H4ZJU4</accession>